<dbReference type="InterPro" id="IPR000215">
    <property type="entry name" value="Serpin_fam"/>
</dbReference>
<comment type="similarity">
    <text evidence="1 4">Belongs to the serpin family.</text>
</comment>
<dbReference type="InterPro" id="IPR042178">
    <property type="entry name" value="Serpin_sf_1"/>
</dbReference>
<dbReference type="InterPro" id="IPR023795">
    <property type="entry name" value="Serpin_CS"/>
</dbReference>
<keyword evidence="3" id="KW-0722">Serine protease inhibitor</keyword>
<dbReference type="SMART" id="SM00093">
    <property type="entry name" value="SERPIN"/>
    <property type="match status" value="1"/>
</dbReference>
<dbReference type="PANTHER" id="PTHR11461">
    <property type="entry name" value="SERINE PROTEASE INHIBITOR, SERPIN"/>
    <property type="match status" value="1"/>
</dbReference>
<dbReference type="Gene3D" id="3.30.497.10">
    <property type="entry name" value="Antithrombin, subunit I, domain 2"/>
    <property type="match status" value="1"/>
</dbReference>
<dbReference type="PROSITE" id="PS00284">
    <property type="entry name" value="SERPIN"/>
    <property type="match status" value="1"/>
</dbReference>
<reference evidence="6" key="1">
    <citation type="submission" date="2025-08" db="UniProtKB">
        <authorList>
            <consortium name="RefSeq"/>
        </authorList>
    </citation>
    <scope>IDENTIFICATION</scope>
</reference>
<dbReference type="RefSeq" id="XP_016988322.1">
    <property type="nucleotide sequence ID" value="XM_017132833.1"/>
</dbReference>
<keyword evidence="2" id="KW-0646">Protease inhibitor</keyword>
<dbReference type="OrthoDB" id="671595at2759"/>
<feature type="domain" description="Serpin" evidence="5">
    <location>
        <begin position="1"/>
        <end position="320"/>
    </location>
</feature>
<dbReference type="SUPFAM" id="SSF56574">
    <property type="entry name" value="Serpins"/>
    <property type="match status" value="1"/>
</dbReference>
<sequence length="323" mass="36223">RELKQVGEFGKNHTDVALDFQRLIKFKDHLQGVELTTAMRVYYNQRLGGINTRFEEFAKIYYTAGTEPVDMDNGGVTATKINAWVANSTRNKIKNLMSSKSITSNVQAILVNAVYFKGRWEHVFSTMVTHSAKFRLSGGGTSEVAMMHNNDVYGFADLPELNATALELAYKDSATSMLILLPNRHDGLADLEQKLAQPEFDLNRIAPRLRRRYVEVGLPKFRIEFEQDMTEPLKELGLRQLFSPSSQVINLLKQPVRVDQIKQKAYIDVGEGGTEAAAASYLKMSFLSASINPNFVANRPFVFAIRTPSSVLFVGHVEDPGLK</sequence>
<evidence type="ECO:0000259" key="5">
    <source>
        <dbReference type="SMART" id="SM00093"/>
    </source>
</evidence>
<name>A0A6P4FE88_DRORH</name>
<dbReference type="InterPro" id="IPR036186">
    <property type="entry name" value="Serpin_sf"/>
</dbReference>
<accession>A0A6P4FE88</accession>
<evidence type="ECO:0000256" key="2">
    <source>
        <dbReference type="ARBA" id="ARBA00022690"/>
    </source>
</evidence>
<proteinExistence type="inferred from homology"/>
<gene>
    <name evidence="6" type="primary">LOC108050919</name>
</gene>
<evidence type="ECO:0000256" key="1">
    <source>
        <dbReference type="ARBA" id="ARBA00009500"/>
    </source>
</evidence>
<evidence type="ECO:0000256" key="4">
    <source>
        <dbReference type="RuleBase" id="RU000411"/>
    </source>
</evidence>
<dbReference type="Gene3D" id="2.30.39.10">
    <property type="entry name" value="Alpha-1-antitrypsin, domain 1"/>
    <property type="match status" value="1"/>
</dbReference>
<dbReference type="PANTHER" id="PTHR11461:SF211">
    <property type="entry name" value="GH10112P-RELATED"/>
    <property type="match status" value="1"/>
</dbReference>
<dbReference type="Pfam" id="PF00079">
    <property type="entry name" value="Serpin"/>
    <property type="match status" value="1"/>
</dbReference>
<dbReference type="AlphaFoldDB" id="A0A6P4FE88"/>
<dbReference type="GO" id="GO:0004867">
    <property type="term" value="F:serine-type endopeptidase inhibitor activity"/>
    <property type="evidence" value="ECO:0007669"/>
    <property type="project" value="UniProtKB-KW"/>
</dbReference>
<organism evidence="6">
    <name type="scientific">Drosophila rhopaloa</name>
    <name type="common">Fruit fly</name>
    <dbReference type="NCBI Taxonomy" id="1041015"/>
    <lineage>
        <taxon>Eukaryota</taxon>
        <taxon>Metazoa</taxon>
        <taxon>Ecdysozoa</taxon>
        <taxon>Arthropoda</taxon>
        <taxon>Hexapoda</taxon>
        <taxon>Insecta</taxon>
        <taxon>Pterygota</taxon>
        <taxon>Neoptera</taxon>
        <taxon>Endopterygota</taxon>
        <taxon>Diptera</taxon>
        <taxon>Brachycera</taxon>
        <taxon>Muscomorpha</taxon>
        <taxon>Ephydroidea</taxon>
        <taxon>Drosophilidae</taxon>
        <taxon>Drosophila</taxon>
        <taxon>Sophophora</taxon>
    </lineage>
</organism>
<feature type="non-terminal residue" evidence="6">
    <location>
        <position position="1"/>
    </location>
</feature>
<dbReference type="GO" id="GO:0005615">
    <property type="term" value="C:extracellular space"/>
    <property type="evidence" value="ECO:0007669"/>
    <property type="project" value="InterPro"/>
</dbReference>
<evidence type="ECO:0000313" key="6">
    <source>
        <dbReference type="RefSeq" id="XP_016988322.1"/>
    </source>
</evidence>
<dbReference type="InterPro" id="IPR042185">
    <property type="entry name" value="Serpin_sf_2"/>
</dbReference>
<evidence type="ECO:0000256" key="3">
    <source>
        <dbReference type="ARBA" id="ARBA00022900"/>
    </source>
</evidence>
<protein>
    <submittedName>
        <fullName evidence="6">Alaserpin-like</fullName>
    </submittedName>
</protein>
<dbReference type="OMA" id="TSEVAMM"/>
<dbReference type="CDD" id="cd19954">
    <property type="entry name" value="serpin42Dd-like_insects"/>
    <property type="match status" value="1"/>
</dbReference>
<dbReference type="InterPro" id="IPR023796">
    <property type="entry name" value="Serpin_dom"/>
</dbReference>